<feature type="domain" description="IrrE N-terminal-like" evidence="1">
    <location>
        <begin position="93"/>
        <end position="196"/>
    </location>
</feature>
<protein>
    <submittedName>
        <fullName evidence="2">ImmA/IrrE family metallo-endopeptidase</fullName>
    </submittedName>
</protein>
<gene>
    <name evidence="2" type="ORF">C8259_29520</name>
</gene>
<evidence type="ECO:0000259" key="1">
    <source>
        <dbReference type="Pfam" id="PF06114"/>
    </source>
</evidence>
<dbReference type="EMBL" id="PYHS01000021">
    <property type="protein sequence ID" value="PSR58683.1"/>
    <property type="molecule type" value="Genomic_DNA"/>
</dbReference>
<evidence type="ECO:0000313" key="3">
    <source>
        <dbReference type="Proteomes" id="UP000241647"/>
    </source>
</evidence>
<dbReference type="InterPro" id="IPR010359">
    <property type="entry name" value="IrrE_HExxH"/>
</dbReference>
<dbReference type="PANTHER" id="PTHR43236">
    <property type="entry name" value="ANTITOXIN HIGA1"/>
    <property type="match status" value="1"/>
</dbReference>
<dbReference type="PANTHER" id="PTHR43236:SF1">
    <property type="entry name" value="BLL7220 PROTEIN"/>
    <property type="match status" value="1"/>
</dbReference>
<evidence type="ECO:0000313" key="2">
    <source>
        <dbReference type="EMBL" id="PSR58683.1"/>
    </source>
</evidence>
<proteinExistence type="predicted"/>
<dbReference type="InterPro" id="IPR052345">
    <property type="entry name" value="Rad_response_metalloprotease"/>
</dbReference>
<name>A0A2T2YT49_9NOCA</name>
<dbReference type="Proteomes" id="UP000241647">
    <property type="component" value="Unassembled WGS sequence"/>
</dbReference>
<dbReference type="Pfam" id="PF06114">
    <property type="entry name" value="Peptidase_M78"/>
    <property type="match status" value="1"/>
</dbReference>
<comment type="caution">
    <text evidence="2">The sequence shown here is derived from an EMBL/GenBank/DDBJ whole genome shotgun (WGS) entry which is preliminary data.</text>
</comment>
<organism evidence="2 3">
    <name type="scientific">Nocardia nova</name>
    <dbReference type="NCBI Taxonomy" id="37330"/>
    <lineage>
        <taxon>Bacteria</taxon>
        <taxon>Bacillati</taxon>
        <taxon>Actinomycetota</taxon>
        <taxon>Actinomycetes</taxon>
        <taxon>Mycobacteriales</taxon>
        <taxon>Nocardiaceae</taxon>
        <taxon>Nocardia</taxon>
    </lineage>
</organism>
<reference evidence="2 3" key="1">
    <citation type="submission" date="2018-02" db="EMBL/GenBank/DDBJ databases">
        <title>8 Nocardia nova and 1 Nocardia cyriacigeorgica strain used for evolution to TMP-SMX.</title>
        <authorList>
            <person name="Mehta H."/>
            <person name="Weng J."/>
            <person name="Shamoo Y."/>
        </authorList>
    </citation>
    <scope>NUCLEOTIDE SEQUENCE [LARGE SCALE GENOMIC DNA]</scope>
    <source>
        <strain evidence="2 3">ATCC 33727</strain>
    </source>
</reference>
<sequence length="245" mass="27919">MRDGRPISNKPVILPVRQGGEYSQRQPSILRELRIRIPRRPNVTYSEALVIAELQAATLLELCEVDAAPVLSEIVTNLPKVRVEHAFQSASGASFWDRERSEWAIYLNRGDSRRRRRFTLLHEFKHIIDYGYRHVLYAGPGHSDSDIEAERAADYFAGCVLVPKKFLKRAWGNGIQKVTDLAHLFRVSEVAIEVRLRQTGLVDCSHREESGVVRHAMGWAVNCQGRHGGSWWQDALNVDLVRSLQ</sequence>
<dbReference type="AlphaFoldDB" id="A0A2T2YT49"/>
<accession>A0A2T2YT49</accession>
<dbReference type="Gene3D" id="1.10.10.2910">
    <property type="match status" value="1"/>
</dbReference>